<keyword evidence="6 9" id="KW-1133">Transmembrane helix</keyword>
<keyword evidence="12" id="KW-1185">Reference proteome</keyword>
<feature type="transmembrane region" description="Helical" evidence="9">
    <location>
        <begin position="104"/>
        <end position="123"/>
    </location>
</feature>
<organism evidence="11 12">
    <name type="scientific">Halomonas cibimaris</name>
    <dbReference type="NCBI Taxonomy" id="657012"/>
    <lineage>
        <taxon>Bacteria</taxon>
        <taxon>Pseudomonadati</taxon>
        <taxon>Pseudomonadota</taxon>
        <taxon>Gammaproteobacteria</taxon>
        <taxon>Oceanospirillales</taxon>
        <taxon>Halomonadaceae</taxon>
        <taxon>Halomonas</taxon>
    </lineage>
</organism>
<comment type="function">
    <text evidence="9">Part of the tripartite ATP-independent periplasmic (TRAP) transport system.</text>
</comment>
<evidence type="ECO:0000256" key="3">
    <source>
        <dbReference type="ARBA" id="ARBA00022475"/>
    </source>
</evidence>
<dbReference type="EMBL" id="BAAAZT010000076">
    <property type="protein sequence ID" value="GAA3909509.1"/>
    <property type="molecule type" value="Genomic_DNA"/>
</dbReference>
<keyword evidence="5 9" id="KW-0812">Transmembrane</keyword>
<dbReference type="InterPro" id="IPR007387">
    <property type="entry name" value="TRAP_DctQ"/>
</dbReference>
<name>A0ABP7LXD3_9GAMM</name>
<dbReference type="Pfam" id="PF04290">
    <property type="entry name" value="DctQ"/>
    <property type="match status" value="1"/>
</dbReference>
<dbReference type="PANTHER" id="PTHR35011">
    <property type="entry name" value="2,3-DIKETO-L-GULONATE TRAP TRANSPORTER SMALL PERMEASE PROTEIN YIAM"/>
    <property type="match status" value="1"/>
</dbReference>
<keyword evidence="3" id="KW-1003">Cell membrane</keyword>
<evidence type="ECO:0000313" key="12">
    <source>
        <dbReference type="Proteomes" id="UP001500133"/>
    </source>
</evidence>
<gene>
    <name evidence="11" type="ORF">GCM10022228_20330</name>
</gene>
<evidence type="ECO:0000256" key="1">
    <source>
        <dbReference type="ARBA" id="ARBA00004429"/>
    </source>
</evidence>
<evidence type="ECO:0000256" key="2">
    <source>
        <dbReference type="ARBA" id="ARBA00022448"/>
    </source>
</evidence>
<comment type="caution">
    <text evidence="11">The sequence shown here is derived from an EMBL/GenBank/DDBJ whole genome shotgun (WGS) entry which is preliminary data.</text>
</comment>
<feature type="domain" description="Tripartite ATP-independent periplasmic transporters DctQ component" evidence="10">
    <location>
        <begin position="41"/>
        <end position="170"/>
    </location>
</feature>
<evidence type="ECO:0000256" key="4">
    <source>
        <dbReference type="ARBA" id="ARBA00022519"/>
    </source>
</evidence>
<feature type="transmembrane region" description="Helical" evidence="9">
    <location>
        <begin position="143"/>
        <end position="165"/>
    </location>
</feature>
<dbReference type="PANTHER" id="PTHR35011:SF2">
    <property type="entry name" value="2,3-DIKETO-L-GULONATE TRAP TRANSPORTER SMALL PERMEASE PROTEIN YIAM"/>
    <property type="match status" value="1"/>
</dbReference>
<keyword evidence="2 9" id="KW-0813">Transport</keyword>
<feature type="transmembrane region" description="Helical" evidence="9">
    <location>
        <begin position="65"/>
        <end position="83"/>
    </location>
</feature>
<dbReference type="InterPro" id="IPR055348">
    <property type="entry name" value="DctQ"/>
</dbReference>
<reference evidence="12" key="1">
    <citation type="journal article" date="2019" name="Int. J. Syst. Evol. Microbiol.">
        <title>The Global Catalogue of Microorganisms (GCM) 10K type strain sequencing project: providing services to taxonomists for standard genome sequencing and annotation.</title>
        <authorList>
            <consortium name="The Broad Institute Genomics Platform"/>
            <consortium name="The Broad Institute Genome Sequencing Center for Infectious Disease"/>
            <person name="Wu L."/>
            <person name="Ma J."/>
        </authorList>
    </citation>
    <scope>NUCLEOTIDE SEQUENCE [LARGE SCALE GENOMIC DNA]</scope>
    <source>
        <strain evidence="12">JCM 16914</strain>
    </source>
</reference>
<evidence type="ECO:0000259" key="10">
    <source>
        <dbReference type="Pfam" id="PF04290"/>
    </source>
</evidence>
<protein>
    <recommendedName>
        <fullName evidence="9">TRAP transporter small permease protein</fullName>
    </recommendedName>
</protein>
<evidence type="ECO:0000256" key="8">
    <source>
        <dbReference type="ARBA" id="ARBA00038436"/>
    </source>
</evidence>
<keyword evidence="7 9" id="KW-0472">Membrane</keyword>
<dbReference type="Proteomes" id="UP001500133">
    <property type="component" value="Unassembled WGS sequence"/>
</dbReference>
<keyword evidence="4 9" id="KW-0997">Cell inner membrane</keyword>
<evidence type="ECO:0000256" key="5">
    <source>
        <dbReference type="ARBA" id="ARBA00022692"/>
    </source>
</evidence>
<proteinExistence type="inferred from homology"/>
<sequence>MTDKPATQHLSQSGLLRALSALDTALGAVEKWIITVCILGMALLMSTHVVSNLVFQTGIPGTYEVTEMLIVIITFVGVSYAARHARHISMSAIYEQLSGRVRKGLLIIICLGSAALMFYFAYQSVGYVTTLHDRGRTSSSLHIPLWMVYTALPVGFSLAGVQYVLTAVRNMISGDIYRNFREKEGFAETPVEE</sequence>
<evidence type="ECO:0000256" key="9">
    <source>
        <dbReference type="RuleBase" id="RU369079"/>
    </source>
</evidence>
<accession>A0ABP7LXD3</accession>
<evidence type="ECO:0000313" key="11">
    <source>
        <dbReference type="EMBL" id="GAA3909509.1"/>
    </source>
</evidence>
<comment type="subcellular location">
    <subcellularLocation>
        <location evidence="1 9">Cell inner membrane</location>
        <topology evidence="1 9">Multi-pass membrane protein</topology>
    </subcellularLocation>
</comment>
<feature type="transmembrane region" description="Helical" evidence="9">
    <location>
        <begin position="21"/>
        <end position="45"/>
    </location>
</feature>
<evidence type="ECO:0000256" key="7">
    <source>
        <dbReference type="ARBA" id="ARBA00023136"/>
    </source>
</evidence>
<evidence type="ECO:0000256" key="6">
    <source>
        <dbReference type="ARBA" id="ARBA00022989"/>
    </source>
</evidence>
<dbReference type="RefSeq" id="WP_344704828.1">
    <property type="nucleotide sequence ID" value="NZ_BAAAZT010000076.1"/>
</dbReference>
<comment type="similarity">
    <text evidence="8 9">Belongs to the TRAP transporter small permease family.</text>
</comment>
<comment type="subunit">
    <text evidence="9">The complex comprises the extracytoplasmic solute receptor protein and the two transmembrane proteins.</text>
</comment>